<dbReference type="CDD" id="cd02440">
    <property type="entry name" value="AdoMet_MTases"/>
    <property type="match status" value="1"/>
</dbReference>
<dbReference type="PANTHER" id="PTHR43464:SF19">
    <property type="entry name" value="UBIQUINONE BIOSYNTHESIS O-METHYLTRANSFERASE, MITOCHONDRIAL"/>
    <property type="match status" value="1"/>
</dbReference>
<evidence type="ECO:0000256" key="2">
    <source>
        <dbReference type="ARBA" id="ARBA00022679"/>
    </source>
</evidence>
<dbReference type="InterPro" id="IPR041698">
    <property type="entry name" value="Methyltransf_25"/>
</dbReference>
<dbReference type="AlphaFoldDB" id="A0A372ZUF6"/>
<dbReference type="InterPro" id="IPR029063">
    <property type="entry name" value="SAM-dependent_MTases_sf"/>
</dbReference>
<name>A0A372ZUF6_9ACTN</name>
<dbReference type="RefSeq" id="WP_117487376.1">
    <property type="nucleotide sequence ID" value="NZ_QVIG01000001.1"/>
</dbReference>
<protein>
    <submittedName>
        <fullName evidence="5">Class I SAM-dependent methyltransferase</fullName>
    </submittedName>
</protein>
<keyword evidence="1 5" id="KW-0489">Methyltransferase</keyword>
<accession>A0A372ZUF6</accession>
<sequence>MNRTIRTTEDVLALLDGFFRPAEPFWDRFYEDRSAERPFFAPKPDENLVSWLDSGLLPPAPGRVLDLGCGTGRNAIHLASLGFEVDAVDLSATALAWAEERAREAGPGARPRFHRASIFEVQLPCDAYDLVYDSGCLHHLPPHRRVGYLALLDRGLAPGGHFAVTAFAAGAMGSERPDEELYRLGSLEGGLAYSPAELRSLFREFEPLEIRPMAAHGPDSEAFGVPFLLTALFQRTASL</sequence>
<gene>
    <name evidence="5" type="ORF">DR950_15595</name>
</gene>
<dbReference type="Proteomes" id="UP000263377">
    <property type="component" value="Unassembled WGS sequence"/>
</dbReference>
<dbReference type="GO" id="GO:0008168">
    <property type="term" value="F:methyltransferase activity"/>
    <property type="evidence" value="ECO:0007669"/>
    <property type="project" value="UniProtKB-KW"/>
</dbReference>
<evidence type="ECO:0000256" key="3">
    <source>
        <dbReference type="ARBA" id="ARBA00022691"/>
    </source>
</evidence>
<dbReference type="PANTHER" id="PTHR43464">
    <property type="entry name" value="METHYLTRANSFERASE"/>
    <property type="match status" value="1"/>
</dbReference>
<keyword evidence="3" id="KW-0949">S-adenosyl-L-methionine</keyword>
<dbReference type="EMBL" id="QVIG01000001">
    <property type="protein sequence ID" value="RGD59010.1"/>
    <property type="molecule type" value="Genomic_DNA"/>
</dbReference>
<dbReference type="Gene3D" id="3.40.50.150">
    <property type="entry name" value="Vaccinia Virus protein VP39"/>
    <property type="match status" value="1"/>
</dbReference>
<dbReference type="Pfam" id="PF13649">
    <property type="entry name" value="Methyltransf_25"/>
    <property type="match status" value="1"/>
</dbReference>
<keyword evidence="2 5" id="KW-0808">Transferase</keyword>
<dbReference type="GO" id="GO:0032259">
    <property type="term" value="P:methylation"/>
    <property type="evidence" value="ECO:0007669"/>
    <property type="project" value="UniProtKB-KW"/>
</dbReference>
<organism evidence="5 6">
    <name type="scientific">Kitasatospora xanthocidica</name>
    <dbReference type="NCBI Taxonomy" id="83382"/>
    <lineage>
        <taxon>Bacteria</taxon>
        <taxon>Bacillati</taxon>
        <taxon>Actinomycetota</taxon>
        <taxon>Actinomycetes</taxon>
        <taxon>Kitasatosporales</taxon>
        <taxon>Streptomycetaceae</taxon>
        <taxon>Kitasatospora</taxon>
    </lineage>
</organism>
<reference evidence="5 6" key="1">
    <citation type="submission" date="2018-08" db="EMBL/GenBank/DDBJ databases">
        <title>Diversity &amp; Physiological Properties of Lignin-Decomposing Actinobacteria from Soil.</title>
        <authorList>
            <person name="Roh S.G."/>
            <person name="Kim S.B."/>
        </authorList>
    </citation>
    <scope>NUCLEOTIDE SEQUENCE [LARGE SCALE GENOMIC DNA]</scope>
    <source>
        <strain evidence="5 6">MMS17-GH009</strain>
    </source>
</reference>
<evidence type="ECO:0000313" key="5">
    <source>
        <dbReference type="EMBL" id="RGD59010.1"/>
    </source>
</evidence>
<dbReference type="SUPFAM" id="SSF53335">
    <property type="entry name" value="S-adenosyl-L-methionine-dependent methyltransferases"/>
    <property type="match status" value="1"/>
</dbReference>
<feature type="domain" description="Methyltransferase" evidence="4">
    <location>
        <begin position="64"/>
        <end position="160"/>
    </location>
</feature>
<keyword evidence="6" id="KW-1185">Reference proteome</keyword>
<comment type="caution">
    <text evidence="5">The sequence shown here is derived from an EMBL/GenBank/DDBJ whole genome shotgun (WGS) entry which is preliminary data.</text>
</comment>
<proteinExistence type="predicted"/>
<evidence type="ECO:0000259" key="4">
    <source>
        <dbReference type="Pfam" id="PF13649"/>
    </source>
</evidence>
<evidence type="ECO:0000313" key="6">
    <source>
        <dbReference type="Proteomes" id="UP000263377"/>
    </source>
</evidence>
<evidence type="ECO:0000256" key="1">
    <source>
        <dbReference type="ARBA" id="ARBA00022603"/>
    </source>
</evidence>